<name>A0ABR2W6N4_9FUNG</name>
<gene>
    <name evidence="1" type="ORF">K7432_003226</name>
</gene>
<dbReference type="EMBL" id="JASJQH010006971">
    <property type="protein sequence ID" value="KAK9721721.1"/>
    <property type="molecule type" value="Genomic_DNA"/>
</dbReference>
<sequence>MSAPRNIPFTYKTPVDFTGSCSPTNYHDLDLYPKLLREFENHRDPEANQILSASPPANWDLYPALLRQVENHGQQVNPDMLYNWEFRSIYKE</sequence>
<proteinExistence type="predicted"/>
<keyword evidence="2" id="KW-1185">Reference proteome</keyword>
<evidence type="ECO:0000313" key="2">
    <source>
        <dbReference type="Proteomes" id="UP001479436"/>
    </source>
</evidence>
<dbReference type="Proteomes" id="UP001479436">
    <property type="component" value="Unassembled WGS sequence"/>
</dbReference>
<reference evidence="1 2" key="1">
    <citation type="submission" date="2023-04" db="EMBL/GenBank/DDBJ databases">
        <title>Genome of Basidiobolus ranarum AG-B5.</title>
        <authorList>
            <person name="Stajich J.E."/>
            <person name="Carter-House D."/>
            <person name="Gryganskyi A."/>
        </authorList>
    </citation>
    <scope>NUCLEOTIDE SEQUENCE [LARGE SCALE GENOMIC DNA]</scope>
    <source>
        <strain evidence="1 2">AG-B5</strain>
    </source>
</reference>
<evidence type="ECO:0000313" key="1">
    <source>
        <dbReference type="EMBL" id="KAK9721721.1"/>
    </source>
</evidence>
<organism evidence="1 2">
    <name type="scientific">Basidiobolus ranarum</name>
    <dbReference type="NCBI Taxonomy" id="34480"/>
    <lineage>
        <taxon>Eukaryota</taxon>
        <taxon>Fungi</taxon>
        <taxon>Fungi incertae sedis</taxon>
        <taxon>Zoopagomycota</taxon>
        <taxon>Entomophthoromycotina</taxon>
        <taxon>Basidiobolomycetes</taxon>
        <taxon>Basidiobolales</taxon>
        <taxon>Basidiobolaceae</taxon>
        <taxon>Basidiobolus</taxon>
    </lineage>
</organism>
<protein>
    <submittedName>
        <fullName evidence="1">Uncharacterized protein</fullName>
    </submittedName>
</protein>
<comment type="caution">
    <text evidence="1">The sequence shown here is derived from an EMBL/GenBank/DDBJ whole genome shotgun (WGS) entry which is preliminary data.</text>
</comment>
<accession>A0ABR2W6N4</accession>